<dbReference type="InterPro" id="IPR029045">
    <property type="entry name" value="ClpP/crotonase-like_dom_sf"/>
</dbReference>
<feature type="active site" description="Nucleophile" evidence="5">
    <location>
        <position position="393"/>
    </location>
</feature>
<keyword evidence="3" id="KW-0378">Hydrolase</keyword>
<reference evidence="8" key="1">
    <citation type="submission" date="2017-09" db="EMBL/GenBank/DDBJ databases">
        <authorList>
            <person name="Feng G."/>
            <person name="Zhu H."/>
        </authorList>
    </citation>
    <scope>NUCLEOTIDE SEQUENCE [LARGE SCALE GENOMIC DNA]</scope>
    <source>
        <strain evidence="8">1PNM-20</strain>
    </source>
</reference>
<dbReference type="OrthoDB" id="9764363at2"/>
<dbReference type="CDD" id="cd07023">
    <property type="entry name" value="S49_Sppa_N_C"/>
    <property type="match status" value="1"/>
</dbReference>
<dbReference type="GO" id="GO:0016020">
    <property type="term" value="C:membrane"/>
    <property type="evidence" value="ECO:0007669"/>
    <property type="project" value="InterPro"/>
</dbReference>
<evidence type="ECO:0000256" key="5">
    <source>
        <dbReference type="PIRSR" id="PIRSR001217-1"/>
    </source>
</evidence>
<feature type="domain" description="Peptidase S49" evidence="6">
    <location>
        <begin position="377"/>
        <end position="527"/>
    </location>
</feature>
<sequence>MKLVRGAWQLLVGIKDGLVLLFMLLFFGLLFAALTARPGGRAFGEGALVLDLNGPIVEQPAEVSPFAALSGQQVGREYRLRDVVRVLDAVRTDARVKVVVLDLDRFGGGYPATLAEVQDAILRVRGSGKHVLAYATGYTDGGYRLASAASEVWVDPLGGTIFAGPGGTQPYLKGLLDRLGVTAHVYRVGTYKSAVEPYTRTDQSPESKEALGAVYGDILEEWRQAVRRARPRAGIDQFLAQPAQVIVAAGGNIAEANRRAGLVDRLGDRIAFTKRVAQLAGEDTSKTAIGFKRIGYDQFLAANPLKSSGDAIGVVTVAGTIVDGRAGPGSAAGDTIAKAVLDGLKKHDLKALVVRVDSPGGSALASERIRQAILEGKRRGLPVVVSMGGLAASGGYWVATAGDQIFAEPSTITGSIGIFAVLPTFEQTLAKIGVNADGVRTTPLSGQPDLLAGTNPVVDTVLQAGIENGYRQFIARVAQARRMTPQRVDQVGQGRVWSGADARQLGLVDRFGGLEEAVAEAARRARLDAGSVRTVYLEKEPGFAAQLARSFGGDDEDAGAPTGDAFGRIAAERRALVARALADARGLLAAGTVQARCLECVGFGPAAARADDLRLLDLVMAKLGW</sequence>
<dbReference type="Pfam" id="PF01343">
    <property type="entry name" value="Peptidase_S49"/>
    <property type="match status" value="2"/>
</dbReference>
<dbReference type="InterPro" id="IPR047217">
    <property type="entry name" value="S49_SppA_67K_type_N"/>
</dbReference>
<evidence type="ECO:0000256" key="3">
    <source>
        <dbReference type="ARBA" id="ARBA00022801"/>
    </source>
</evidence>
<dbReference type="GO" id="GO:0006465">
    <property type="term" value="P:signal peptide processing"/>
    <property type="evidence" value="ECO:0007669"/>
    <property type="project" value="InterPro"/>
</dbReference>
<evidence type="ECO:0000313" key="7">
    <source>
        <dbReference type="EMBL" id="PAX07430.1"/>
    </source>
</evidence>
<dbReference type="AlphaFoldDB" id="A0A2A2SE10"/>
<dbReference type="InterPro" id="IPR002142">
    <property type="entry name" value="Peptidase_S49"/>
</dbReference>
<feature type="active site" description="Proton donor/acceptor" evidence="5">
    <location>
        <position position="192"/>
    </location>
</feature>
<dbReference type="Gene3D" id="3.90.226.10">
    <property type="entry name" value="2-enoyl-CoA Hydratase, Chain A, domain 1"/>
    <property type="match status" value="3"/>
</dbReference>
<evidence type="ECO:0000256" key="4">
    <source>
        <dbReference type="ARBA" id="ARBA00022825"/>
    </source>
</evidence>
<dbReference type="EMBL" id="NSLI01000004">
    <property type="protein sequence ID" value="PAX07430.1"/>
    <property type="molecule type" value="Genomic_DNA"/>
</dbReference>
<dbReference type="GO" id="GO:0008236">
    <property type="term" value="F:serine-type peptidase activity"/>
    <property type="evidence" value="ECO:0007669"/>
    <property type="project" value="UniProtKB-KW"/>
</dbReference>
<comment type="caution">
    <text evidence="7">The sequence shown here is derived from an EMBL/GenBank/DDBJ whole genome shotgun (WGS) entry which is preliminary data.</text>
</comment>
<evidence type="ECO:0000256" key="2">
    <source>
        <dbReference type="ARBA" id="ARBA00022670"/>
    </source>
</evidence>
<keyword evidence="2" id="KW-0645">Protease</keyword>
<keyword evidence="8" id="KW-1185">Reference proteome</keyword>
<evidence type="ECO:0000259" key="6">
    <source>
        <dbReference type="Pfam" id="PF01343"/>
    </source>
</evidence>
<dbReference type="RefSeq" id="WP_095999251.1">
    <property type="nucleotide sequence ID" value="NZ_NSLI01000004.1"/>
</dbReference>
<evidence type="ECO:0000256" key="1">
    <source>
        <dbReference type="ARBA" id="ARBA00008683"/>
    </source>
</evidence>
<proteinExistence type="inferred from homology"/>
<comment type="similarity">
    <text evidence="1">Belongs to the peptidase S49 family.</text>
</comment>
<dbReference type="PANTHER" id="PTHR33209:SF1">
    <property type="entry name" value="PEPTIDASE S49 DOMAIN-CONTAINING PROTEIN"/>
    <property type="match status" value="1"/>
</dbReference>
<dbReference type="CDD" id="cd07018">
    <property type="entry name" value="S49_SppA_67K_type"/>
    <property type="match status" value="1"/>
</dbReference>
<protein>
    <submittedName>
        <fullName evidence="7">Signal peptide peptidase SppA</fullName>
    </submittedName>
</protein>
<dbReference type="InterPro" id="IPR047272">
    <property type="entry name" value="S49_SppA_C"/>
</dbReference>
<keyword evidence="4" id="KW-0720">Serine protease</keyword>
<dbReference type="Proteomes" id="UP000218151">
    <property type="component" value="Unassembled WGS sequence"/>
</dbReference>
<gene>
    <name evidence="7" type="primary">sppA</name>
    <name evidence="7" type="ORF">CKY28_14345</name>
</gene>
<dbReference type="SUPFAM" id="SSF52096">
    <property type="entry name" value="ClpP/crotonase"/>
    <property type="match status" value="2"/>
</dbReference>
<dbReference type="NCBIfam" id="TIGR00705">
    <property type="entry name" value="SppA_67K"/>
    <property type="match status" value="1"/>
</dbReference>
<dbReference type="InterPro" id="IPR004634">
    <property type="entry name" value="Pept_S49_pIV"/>
</dbReference>
<dbReference type="PANTHER" id="PTHR33209">
    <property type="entry name" value="PROTEASE 4"/>
    <property type="match status" value="1"/>
</dbReference>
<feature type="domain" description="Peptidase S49" evidence="6">
    <location>
        <begin position="126"/>
        <end position="280"/>
    </location>
</feature>
<evidence type="ECO:0000313" key="8">
    <source>
        <dbReference type="Proteomes" id="UP000218151"/>
    </source>
</evidence>
<dbReference type="PIRSF" id="PIRSF001217">
    <property type="entry name" value="Protease_4_SppA"/>
    <property type="match status" value="1"/>
</dbReference>
<accession>A0A2A2SE10</accession>
<name>A0A2A2SE10_9SPHN</name>
<organism evidence="7 8">
    <name type="scientific">Sphingomonas lenta</name>
    <dbReference type="NCBI Taxonomy" id="1141887"/>
    <lineage>
        <taxon>Bacteria</taxon>
        <taxon>Pseudomonadati</taxon>
        <taxon>Pseudomonadota</taxon>
        <taxon>Alphaproteobacteria</taxon>
        <taxon>Sphingomonadales</taxon>
        <taxon>Sphingomonadaceae</taxon>
        <taxon>Sphingomonas</taxon>
    </lineage>
</organism>
<dbReference type="Gene3D" id="6.20.330.10">
    <property type="match status" value="1"/>
</dbReference>